<feature type="binding site" evidence="14">
    <location>
        <position position="751"/>
    </location>
    <ligand>
        <name>Mg(2+)</name>
        <dbReference type="ChEBI" id="CHEBI:18420"/>
    </ligand>
</feature>
<comment type="cofactor">
    <cofactor evidence="1 11 14">
        <name>Mg(2+)</name>
        <dbReference type="ChEBI" id="CHEBI:18420"/>
    </cofactor>
</comment>
<dbReference type="PANTHER" id="PTHR22931:SF9">
    <property type="entry name" value="PYRUVATE, PHOSPHATE DIKINASE 1, CHLOROPLASTIC"/>
    <property type="match status" value="1"/>
</dbReference>
<evidence type="ECO:0000256" key="13">
    <source>
        <dbReference type="PIRSR" id="PIRSR000853-2"/>
    </source>
</evidence>
<keyword evidence="9" id="KW-0067">ATP-binding</keyword>
<dbReference type="Pfam" id="PF01326">
    <property type="entry name" value="PPDK_N"/>
    <property type="match status" value="2"/>
</dbReference>
<evidence type="ECO:0000256" key="12">
    <source>
        <dbReference type="PIRSR" id="PIRSR000853-1"/>
    </source>
</evidence>
<accession>A0A7V4ABP7</accession>
<evidence type="ECO:0000256" key="8">
    <source>
        <dbReference type="ARBA" id="ARBA00022777"/>
    </source>
</evidence>
<feature type="binding site" evidence="13">
    <location>
        <position position="624"/>
    </location>
    <ligand>
        <name>substrate</name>
    </ligand>
</feature>
<dbReference type="SUPFAM" id="SSF56059">
    <property type="entry name" value="Glutathione synthetase ATP-binding domain-like"/>
    <property type="match status" value="1"/>
</dbReference>
<feature type="domain" description="PEP-utilising enzyme C-terminal" evidence="17">
    <location>
        <begin position="530"/>
        <end position="875"/>
    </location>
</feature>
<feature type="domain" description="PEP-utilising enzyme mobile" evidence="15">
    <location>
        <begin position="429"/>
        <end position="510"/>
    </location>
</feature>
<dbReference type="Gene3D" id="1.20.80.30">
    <property type="match status" value="1"/>
</dbReference>
<feature type="binding site" evidence="13">
    <location>
        <position position="773"/>
    </location>
    <ligand>
        <name>substrate</name>
    </ligand>
</feature>
<comment type="caution">
    <text evidence="19">The sequence shown here is derived from an EMBL/GenBank/DDBJ whole genome shotgun (WGS) entry which is preliminary data.</text>
</comment>
<dbReference type="InterPro" id="IPR002192">
    <property type="entry name" value="PPDK_AMP/ATP-bd"/>
</dbReference>
<dbReference type="Pfam" id="PF02896">
    <property type="entry name" value="PEP-utilizers_C"/>
    <property type="match status" value="1"/>
</dbReference>
<evidence type="ECO:0000256" key="4">
    <source>
        <dbReference type="ARBA" id="ARBA00020138"/>
    </source>
</evidence>
<feature type="binding site" evidence="13">
    <location>
        <position position="772"/>
    </location>
    <ligand>
        <name>substrate</name>
    </ligand>
</feature>
<evidence type="ECO:0000259" key="16">
    <source>
        <dbReference type="Pfam" id="PF01326"/>
    </source>
</evidence>
<feature type="active site" description="Tele-phosphohistidine intermediate" evidence="12">
    <location>
        <position position="462"/>
    </location>
</feature>
<dbReference type="NCBIfam" id="TIGR01828">
    <property type="entry name" value="pyru_phos_dikin"/>
    <property type="match status" value="1"/>
</dbReference>
<organism evidence="19">
    <name type="scientific">candidate division WOR-3 bacterium</name>
    <dbReference type="NCBI Taxonomy" id="2052148"/>
    <lineage>
        <taxon>Bacteria</taxon>
        <taxon>Bacteria division WOR-3</taxon>
    </lineage>
</organism>
<dbReference type="InterPro" id="IPR013815">
    <property type="entry name" value="ATP_grasp_subdomain_1"/>
</dbReference>
<feature type="active site" description="Proton donor" evidence="12">
    <location>
        <position position="837"/>
    </location>
</feature>
<evidence type="ECO:0000259" key="17">
    <source>
        <dbReference type="Pfam" id="PF02896"/>
    </source>
</evidence>
<dbReference type="EMBL" id="DTDP01000070">
    <property type="protein sequence ID" value="HGK53709.1"/>
    <property type="molecule type" value="Genomic_DNA"/>
</dbReference>
<dbReference type="InterPro" id="IPR015813">
    <property type="entry name" value="Pyrv/PenolPyrv_kinase-like_dom"/>
</dbReference>
<dbReference type="NCBIfam" id="NF004531">
    <property type="entry name" value="PRK05878.1"/>
    <property type="match status" value="1"/>
</dbReference>
<evidence type="ECO:0000256" key="7">
    <source>
        <dbReference type="ARBA" id="ARBA00022741"/>
    </source>
</evidence>
<feature type="binding site" evidence="13">
    <location>
        <position position="568"/>
    </location>
    <ligand>
        <name>substrate</name>
    </ligand>
</feature>
<keyword evidence="10 14" id="KW-0460">Magnesium</keyword>
<dbReference type="PIRSF" id="PIRSF000853">
    <property type="entry name" value="PPDK"/>
    <property type="match status" value="1"/>
</dbReference>
<keyword evidence="6 14" id="KW-0479">Metal-binding</keyword>
<dbReference type="InterPro" id="IPR000121">
    <property type="entry name" value="PEP_util_C"/>
</dbReference>
<dbReference type="GO" id="GO:0016301">
    <property type="term" value="F:kinase activity"/>
    <property type="evidence" value="ECO:0007669"/>
    <property type="project" value="UniProtKB-UniRule"/>
</dbReference>
<dbReference type="InterPro" id="IPR036637">
    <property type="entry name" value="Phosphohistidine_dom_sf"/>
</dbReference>
<dbReference type="SUPFAM" id="SSF51621">
    <property type="entry name" value="Phosphoenolpyruvate/pyruvate domain"/>
    <property type="match status" value="1"/>
</dbReference>
<feature type="binding site" evidence="13">
    <location>
        <position position="775"/>
    </location>
    <ligand>
        <name>substrate</name>
    </ligand>
</feature>
<name>A0A7V4ABP7_UNCW3</name>
<evidence type="ECO:0000256" key="11">
    <source>
        <dbReference type="PIRNR" id="PIRNR000853"/>
    </source>
</evidence>
<evidence type="ECO:0000259" key="15">
    <source>
        <dbReference type="Pfam" id="PF00391"/>
    </source>
</evidence>
<dbReference type="EC" id="2.7.9.1" evidence="3 11"/>
<dbReference type="Gene3D" id="3.30.470.20">
    <property type="entry name" value="ATP-grasp fold, B domain"/>
    <property type="match status" value="1"/>
</dbReference>
<proteinExistence type="inferred from homology"/>
<evidence type="ECO:0000256" key="1">
    <source>
        <dbReference type="ARBA" id="ARBA00001946"/>
    </source>
</evidence>
<evidence type="ECO:0000256" key="2">
    <source>
        <dbReference type="ARBA" id="ARBA00007837"/>
    </source>
</evidence>
<evidence type="ECO:0000256" key="14">
    <source>
        <dbReference type="PIRSR" id="PIRSR000853-3"/>
    </source>
</evidence>
<dbReference type="GO" id="GO:0046872">
    <property type="term" value="F:metal ion binding"/>
    <property type="evidence" value="ECO:0007669"/>
    <property type="project" value="UniProtKB-UniRule"/>
</dbReference>
<dbReference type="Gene3D" id="1.10.189.10">
    <property type="entry name" value="Pyruvate Phosphate Dikinase, domain 2"/>
    <property type="match status" value="1"/>
</dbReference>
<evidence type="ECO:0000256" key="10">
    <source>
        <dbReference type="ARBA" id="ARBA00022842"/>
    </source>
</evidence>
<dbReference type="Pfam" id="PF00391">
    <property type="entry name" value="PEP-utilizers"/>
    <property type="match status" value="1"/>
</dbReference>
<dbReference type="Gene3D" id="3.30.1490.20">
    <property type="entry name" value="ATP-grasp fold, A domain"/>
    <property type="match status" value="1"/>
</dbReference>
<feature type="domain" description="Pyruvate phosphate dikinase AMP/ATP-binding" evidence="16">
    <location>
        <begin position="311"/>
        <end position="366"/>
    </location>
</feature>
<dbReference type="InterPro" id="IPR008279">
    <property type="entry name" value="PEP-util_enz_mobile_dom"/>
</dbReference>
<gene>
    <name evidence="19" type="ORF">ENT96_01085</name>
    <name evidence="18" type="ORF">ENU72_01635</name>
</gene>
<comment type="catalytic activity">
    <reaction evidence="11">
        <text>pyruvate + phosphate + ATP = phosphoenolpyruvate + AMP + diphosphate + H(+)</text>
        <dbReference type="Rhea" id="RHEA:10756"/>
        <dbReference type="ChEBI" id="CHEBI:15361"/>
        <dbReference type="ChEBI" id="CHEBI:15378"/>
        <dbReference type="ChEBI" id="CHEBI:30616"/>
        <dbReference type="ChEBI" id="CHEBI:33019"/>
        <dbReference type="ChEBI" id="CHEBI:43474"/>
        <dbReference type="ChEBI" id="CHEBI:58702"/>
        <dbReference type="ChEBI" id="CHEBI:456215"/>
        <dbReference type="EC" id="2.7.9.1"/>
    </reaction>
</comment>
<evidence type="ECO:0000256" key="9">
    <source>
        <dbReference type="ARBA" id="ARBA00022840"/>
    </source>
</evidence>
<dbReference type="InterPro" id="IPR018274">
    <property type="entry name" value="PEP_util_AS"/>
</dbReference>
<feature type="binding site" evidence="14">
    <location>
        <position position="775"/>
    </location>
    <ligand>
        <name>Mg(2+)</name>
        <dbReference type="ChEBI" id="CHEBI:18420"/>
    </ligand>
</feature>
<dbReference type="Gene3D" id="3.50.30.10">
    <property type="entry name" value="Phosphohistidine domain"/>
    <property type="match status" value="1"/>
</dbReference>
<dbReference type="InterPro" id="IPR010121">
    <property type="entry name" value="Pyruvate_phosphate_dikinase"/>
</dbReference>
<keyword evidence="8 19" id="KW-0418">Kinase</keyword>
<feature type="binding site" evidence="13">
    <location>
        <position position="774"/>
    </location>
    <ligand>
        <name>substrate</name>
    </ligand>
</feature>
<dbReference type="GO" id="GO:0050242">
    <property type="term" value="F:pyruvate, phosphate dikinase activity"/>
    <property type="evidence" value="ECO:0007669"/>
    <property type="project" value="UniProtKB-UniRule"/>
</dbReference>
<dbReference type="AlphaFoldDB" id="A0A7V4ABP7"/>
<dbReference type="InterPro" id="IPR040442">
    <property type="entry name" value="Pyrv_kinase-like_dom_sf"/>
</dbReference>
<dbReference type="EMBL" id="DTAR01000093">
    <property type="protein sequence ID" value="HGM97630.1"/>
    <property type="molecule type" value="Genomic_DNA"/>
</dbReference>
<protein>
    <recommendedName>
        <fullName evidence="4 11">Pyruvate, phosphate dikinase</fullName>
        <ecNumber evidence="3 11">2.7.9.1</ecNumber>
    </recommendedName>
</protein>
<evidence type="ECO:0000313" key="19">
    <source>
        <dbReference type="EMBL" id="HGM97630.1"/>
    </source>
</evidence>
<dbReference type="Gene3D" id="3.20.20.60">
    <property type="entry name" value="Phosphoenolpyruvate-binding domains"/>
    <property type="match status" value="1"/>
</dbReference>
<reference evidence="19" key="1">
    <citation type="journal article" date="2020" name="mSystems">
        <title>Genome- and Community-Level Interaction Insights into Carbon Utilization and Element Cycling Functions of Hydrothermarchaeota in Hydrothermal Sediment.</title>
        <authorList>
            <person name="Zhou Z."/>
            <person name="Liu Y."/>
            <person name="Xu W."/>
            <person name="Pan J."/>
            <person name="Luo Z.H."/>
            <person name="Li M."/>
        </authorList>
    </citation>
    <scope>NUCLEOTIDE SEQUENCE [LARGE SCALE GENOMIC DNA]</scope>
    <source>
        <strain evidence="19">SpSt-626</strain>
        <strain evidence="18">SpSt-695</strain>
    </source>
</reference>
<evidence type="ECO:0000313" key="18">
    <source>
        <dbReference type="EMBL" id="HGK53709.1"/>
    </source>
</evidence>
<comment type="similarity">
    <text evidence="2 11">Belongs to the PEP-utilizing enzyme family.</text>
</comment>
<dbReference type="GO" id="GO:0005524">
    <property type="term" value="F:ATP binding"/>
    <property type="evidence" value="ECO:0007669"/>
    <property type="project" value="UniProtKB-UniRule"/>
</dbReference>
<dbReference type="SUPFAM" id="SSF52009">
    <property type="entry name" value="Phosphohistidine domain"/>
    <property type="match status" value="1"/>
</dbReference>
<sequence>MKSSKKRVKKYVYVFGGGKAEGSAKMRDLLGGKGADLHEMSRIGINVPPGFTITTEACIYYFEKGRFPKELYDQIKKGINFLEKVTGKKFGDPDNPLLVSVRSGARVSMPGMMDTVLNLGINDEIAEGLAKLTKNRRFALDVYRRFIQMFSDVVKGVPREKFEEVLSEKKKEKGVQFDTELTEEDLEEIVKKYKEIYKEYKKEDFPQDPWEALYSAIEAVFNSWNNKRAIEYRRLYNIPDTWGTACNIQTMVFGNMGYDSATGVAFSRNPANGEKEIFGEYLSNAQGEDVVAGIRTPRPISEMEKEMPKAYRELVRIFKKLEKHYRDMQDMEFTIEKGKVYMLQTRRGKRTPRANVKIAVDMVKEKIITKEEAIMRVSPADIDHLLHPQISSSYKGTPIAKGLPASPGAAKGKVIFSADKAQELGSMGESVILVRFETSPDDIHGMAKSKGILTARGGMTSHAAVVARGMGKPCVVGCEAIHIDYSKGIFEVNGKIVKEGEMITIDGTTGNIYLGDVPLEMPEMFPELDELLKFADEIRRLGVRANADTPKDAKKALEFGAEGIGLCRTEHMFFEGERIYAMQEMILADNEEERRKALDKLLPLQREDFYEIFKVMDGHPVVIRTLDPPLHEFLPKDEESIKELAERMNKSFEEVKKKVEALQEANPMLGHRGCRLGITYPEITEMQARAIFEAAAKALKEGIKAIPEVMIPIVAIPEELILQKEIVDRVAKEVMEKEGIKINYTVGTMIEIARACIVADKIAKHAAFFSFGTNDLTQTVYGFSRDDIGKFLAAYIEKGILKADPFVTIDQEGVGEFMKICIEKGRKANPNLKIGICGEHGGEPESVKFCHRIGLTYVSCSPYRIPIARFAAAQAVLEEKLSKKKG</sequence>
<evidence type="ECO:0000256" key="6">
    <source>
        <dbReference type="ARBA" id="ARBA00022723"/>
    </source>
</evidence>
<feature type="binding site" evidence="13">
    <location>
        <position position="751"/>
    </location>
    <ligand>
        <name>substrate</name>
    </ligand>
</feature>
<keyword evidence="5 19" id="KW-0808">Transferase</keyword>
<evidence type="ECO:0000256" key="5">
    <source>
        <dbReference type="ARBA" id="ARBA00022679"/>
    </source>
</evidence>
<dbReference type="PROSITE" id="PS00370">
    <property type="entry name" value="PEP_ENZYMES_PHOS_SITE"/>
    <property type="match status" value="1"/>
</dbReference>
<dbReference type="PANTHER" id="PTHR22931">
    <property type="entry name" value="PHOSPHOENOLPYRUVATE DIKINASE-RELATED"/>
    <property type="match status" value="1"/>
</dbReference>
<keyword evidence="7" id="KW-0547">Nucleotide-binding</keyword>
<evidence type="ECO:0000256" key="3">
    <source>
        <dbReference type="ARBA" id="ARBA00011994"/>
    </source>
</evidence>
<keyword evidence="19" id="KW-0670">Pyruvate</keyword>
<feature type="domain" description="Pyruvate phosphate dikinase AMP/ATP-binding" evidence="16">
    <location>
        <begin position="62"/>
        <end position="298"/>
    </location>
</feature>